<accession>A0AAW2VZU7</accession>
<name>A0AAW2VZU7_SESRA</name>
<reference evidence="2" key="1">
    <citation type="submission" date="2020-06" db="EMBL/GenBank/DDBJ databases">
        <authorList>
            <person name="Li T."/>
            <person name="Hu X."/>
            <person name="Zhang T."/>
            <person name="Song X."/>
            <person name="Zhang H."/>
            <person name="Dai N."/>
            <person name="Sheng W."/>
            <person name="Hou X."/>
            <person name="Wei L."/>
        </authorList>
    </citation>
    <scope>NUCLEOTIDE SEQUENCE</scope>
    <source>
        <strain evidence="2">G02</strain>
        <tissue evidence="2">Leaf</tissue>
    </source>
</reference>
<organism evidence="2">
    <name type="scientific">Sesamum radiatum</name>
    <name type="common">Black benniseed</name>
    <dbReference type="NCBI Taxonomy" id="300843"/>
    <lineage>
        <taxon>Eukaryota</taxon>
        <taxon>Viridiplantae</taxon>
        <taxon>Streptophyta</taxon>
        <taxon>Embryophyta</taxon>
        <taxon>Tracheophyta</taxon>
        <taxon>Spermatophyta</taxon>
        <taxon>Magnoliopsida</taxon>
        <taxon>eudicotyledons</taxon>
        <taxon>Gunneridae</taxon>
        <taxon>Pentapetalae</taxon>
        <taxon>asterids</taxon>
        <taxon>lamiids</taxon>
        <taxon>Lamiales</taxon>
        <taxon>Pedaliaceae</taxon>
        <taxon>Sesamum</taxon>
    </lineage>
</organism>
<proteinExistence type="predicted"/>
<reference evidence="2" key="2">
    <citation type="journal article" date="2024" name="Plant">
        <title>Genomic evolution and insights into agronomic trait innovations of Sesamum species.</title>
        <authorList>
            <person name="Miao H."/>
            <person name="Wang L."/>
            <person name="Qu L."/>
            <person name="Liu H."/>
            <person name="Sun Y."/>
            <person name="Le M."/>
            <person name="Wang Q."/>
            <person name="Wei S."/>
            <person name="Zheng Y."/>
            <person name="Lin W."/>
            <person name="Duan Y."/>
            <person name="Cao H."/>
            <person name="Xiong S."/>
            <person name="Wang X."/>
            <person name="Wei L."/>
            <person name="Li C."/>
            <person name="Ma Q."/>
            <person name="Ju M."/>
            <person name="Zhao R."/>
            <person name="Li G."/>
            <person name="Mu C."/>
            <person name="Tian Q."/>
            <person name="Mei H."/>
            <person name="Zhang T."/>
            <person name="Gao T."/>
            <person name="Zhang H."/>
        </authorList>
    </citation>
    <scope>NUCLEOTIDE SEQUENCE</scope>
    <source>
        <strain evidence="2">G02</strain>
    </source>
</reference>
<feature type="region of interest" description="Disordered" evidence="1">
    <location>
        <begin position="1"/>
        <end position="71"/>
    </location>
</feature>
<evidence type="ECO:0000256" key="1">
    <source>
        <dbReference type="SAM" id="MobiDB-lite"/>
    </source>
</evidence>
<dbReference type="EMBL" id="JACGWJ010000002">
    <property type="protein sequence ID" value="KAL0434603.1"/>
    <property type="molecule type" value="Genomic_DNA"/>
</dbReference>
<sequence>MGRATPAHFGTQHTDRTNEVAMSKDQMPSSSHLSGSVGEDPLMITRGNEPSILRMNGGTAPDSSMLGSRDEKLKSFSREHLDPFLESELALLTKLQLILIKCLMGKVMMVGRSWILVRRLHILGSYLHIIHLGLSSGQGPGRPTCMDQAMNLTSIT</sequence>
<evidence type="ECO:0000313" key="2">
    <source>
        <dbReference type="EMBL" id="KAL0434603.1"/>
    </source>
</evidence>
<comment type="caution">
    <text evidence="2">The sequence shown here is derived from an EMBL/GenBank/DDBJ whole genome shotgun (WGS) entry which is preliminary data.</text>
</comment>
<dbReference type="AlphaFoldDB" id="A0AAW2VZU7"/>
<protein>
    <submittedName>
        <fullName evidence="2">Uncharacterized protein</fullName>
    </submittedName>
</protein>
<gene>
    <name evidence="2" type="ORF">Sradi_0168200</name>
</gene>